<dbReference type="STRING" id="1004156.AYP45_10705"/>
<dbReference type="InterPro" id="IPR036280">
    <property type="entry name" value="Multihaem_cyt_sf"/>
</dbReference>
<keyword evidence="4" id="KW-0472">Membrane</keyword>
<feature type="compositionally biased region" description="Polar residues" evidence="3">
    <location>
        <begin position="19"/>
        <end position="29"/>
    </location>
</feature>
<dbReference type="AlphaFoldDB" id="A0A1V4ASZ1"/>
<comment type="caution">
    <text evidence="5">The sequence shown here is derived from an EMBL/GenBank/DDBJ whole genome shotgun (WGS) entry which is preliminary data.</text>
</comment>
<dbReference type="Proteomes" id="UP000189681">
    <property type="component" value="Unassembled WGS sequence"/>
</dbReference>
<evidence type="ECO:0000256" key="3">
    <source>
        <dbReference type="SAM" id="MobiDB-lite"/>
    </source>
</evidence>
<accession>A0A1V4ASZ1</accession>
<proteinExistence type="predicted"/>
<evidence type="ECO:0000313" key="5">
    <source>
        <dbReference type="EMBL" id="OOP56151.1"/>
    </source>
</evidence>
<dbReference type="Gene3D" id="1.10.780.10">
    <property type="entry name" value="Hydroxylamine Oxidoreductase, Chain A, domain 1"/>
    <property type="match status" value="1"/>
</dbReference>
<gene>
    <name evidence="5" type="ORF">AYP45_10705</name>
</gene>
<evidence type="ECO:0000256" key="1">
    <source>
        <dbReference type="ARBA" id="ARBA00022729"/>
    </source>
</evidence>
<name>A0A1V4ASZ1_9BACT</name>
<dbReference type="SUPFAM" id="SSF48695">
    <property type="entry name" value="Multiheme cytochromes"/>
    <property type="match status" value="1"/>
</dbReference>
<keyword evidence="2" id="KW-0175">Coiled coil</keyword>
<dbReference type="Pfam" id="PF13447">
    <property type="entry name" value="Multi-haem_cyto"/>
    <property type="match status" value="1"/>
</dbReference>
<keyword evidence="1" id="KW-0732">Signal</keyword>
<dbReference type="InterPro" id="IPR051829">
    <property type="entry name" value="Multiheme_Cytochr_ET"/>
</dbReference>
<dbReference type="Gene3D" id="1.20.850.10">
    <property type="entry name" value="Hydroxylamine Oxidoreductase, Chain A, domain 2"/>
    <property type="match status" value="1"/>
</dbReference>
<dbReference type="EMBL" id="AYTS01000095">
    <property type="protein sequence ID" value="OOP56151.1"/>
    <property type="molecule type" value="Genomic_DNA"/>
</dbReference>
<protein>
    <submittedName>
        <fullName evidence="5">Uncharacterized protein</fullName>
    </submittedName>
</protein>
<feature type="coiled-coil region" evidence="2">
    <location>
        <begin position="479"/>
        <end position="506"/>
    </location>
</feature>
<keyword evidence="4" id="KW-1133">Transmembrane helix</keyword>
<evidence type="ECO:0000313" key="6">
    <source>
        <dbReference type="Proteomes" id="UP000189681"/>
    </source>
</evidence>
<feature type="transmembrane region" description="Helical" evidence="4">
    <location>
        <begin position="67"/>
        <end position="85"/>
    </location>
</feature>
<reference evidence="5 6" key="1">
    <citation type="journal article" date="2017" name="Water Res.">
        <title>Discovery and metagenomic analysis of an anammox bacterial enrichment related to Candidatus "Brocadia caroliniensis" in a full-scale glycerol-fed nitritation-denitritation separate centrate treatment process.</title>
        <authorList>
            <person name="Park H."/>
            <person name="Brotto A.C."/>
            <person name="van Loosdrecht M.C."/>
            <person name="Chandran K."/>
        </authorList>
    </citation>
    <scope>NUCLEOTIDE SEQUENCE [LARGE SCALE GENOMIC DNA]</scope>
    <source>
        <strain evidence="5">26THWARD</strain>
    </source>
</reference>
<evidence type="ECO:0000256" key="2">
    <source>
        <dbReference type="SAM" id="Coils"/>
    </source>
</evidence>
<dbReference type="PANTHER" id="PTHR35038">
    <property type="entry name" value="DISSIMILATORY SULFITE REDUCTASE SIRA"/>
    <property type="match status" value="1"/>
</dbReference>
<evidence type="ECO:0000256" key="4">
    <source>
        <dbReference type="SAM" id="Phobius"/>
    </source>
</evidence>
<keyword evidence="4" id="KW-0812">Transmembrane</keyword>
<sequence>MFHPVKCYETRHSNKQKPHLSSSVASKNGGSPEYSSSISSFTMTKTVPCKNYFSGTKFVQNTTLHGALKYFTIVAMLAGLFLFAGCATQKETTITHQKTVIPPPEETGALPKSEKAVTVVKEERGITEESLKCITCHEERRVTHGWVADWEGSKHARKGVGCEVCHVGSVTKLATTETTELEYLGTQGSGCEDNRVRRHVTASMCGTCHKKEHQEFMKSRHSVSWERMLESRKLMSIPNDVRPERCEQCHNIQFKCDSCHTRHTFSILEAKTPEACRTCHMGSDIPHYEMYISSKHGSVYMASQAGILKESQTISSLRSPVCVTCHMPQGTHDLSFGLTYGPVAGSGLSYIDRNGAAIDEVEFAKKRADMLSVCNTCHALPFAKKTLLGADDLYKNIEAVIKEARDIVSGLERENLLSPPMGKTAGIPLPGHAFVLDSLPSYANKSRIERLFIKFMRSAAVAWKGAYHGNPGYAHLNGWAKLQENLSDMKEEVKKIREEAELQRKMKMKLR</sequence>
<organism evidence="5 6">
    <name type="scientific">Candidatus Brocadia carolinensis</name>
    <dbReference type="NCBI Taxonomy" id="1004156"/>
    <lineage>
        <taxon>Bacteria</taxon>
        <taxon>Pseudomonadati</taxon>
        <taxon>Planctomycetota</taxon>
        <taxon>Candidatus Brocadiia</taxon>
        <taxon>Candidatus Brocadiales</taxon>
        <taxon>Candidatus Brocadiaceae</taxon>
        <taxon>Candidatus Brocadia</taxon>
    </lineage>
</organism>
<feature type="region of interest" description="Disordered" evidence="3">
    <location>
        <begin position="9"/>
        <end position="31"/>
    </location>
</feature>